<keyword evidence="3" id="KW-1185">Reference proteome</keyword>
<evidence type="ECO:0000256" key="1">
    <source>
        <dbReference type="ARBA" id="ARBA00022737"/>
    </source>
</evidence>
<dbReference type="PANTHER" id="PTHR47926">
    <property type="entry name" value="PENTATRICOPEPTIDE REPEAT-CONTAINING PROTEIN"/>
    <property type="match status" value="1"/>
</dbReference>
<dbReference type="InterPro" id="IPR046960">
    <property type="entry name" value="PPR_At4g14850-like_plant"/>
</dbReference>
<dbReference type="GeneID" id="120263343"/>
<dbReference type="AlphaFoldDB" id="A0AB40BIA6"/>
<feature type="repeat" description="PPR" evidence="2">
    <location>
        <begin position="310"/>
        <end position="345"/>
    </location>
</feature>
<proteinExistence type="predicted"/>
<organism evidence="3 4">
    <name type="scientific">Dioscorea cayennensis subsp. rotundata</name>
    <name type="common">White Guinea yam</name>
    <name type="synonym">Dioscorea rotundata</name>
    <dbReference type="NCBI Taxonomy" id="55577"/>
    <lineage>
        <taxon>Eukaryota</taxon>
        <taxon>Viridiplantae</taxon>
        <taxon>Streptophyta</taxon>
        <taxon>Embryophyta</taxon>
        <taxon>Tracheophyta</taxon>
        <taxon>Spermatophyta</taxon>
        <taxon>Magnoliopsida</taxon>
        <taxon>Liliopsida</taxon>
        <taxon>Dioscoreales</taxon>
        <taxon>Dioscoreaceae</taxon>
        <taxon>Dioscorea</taxon>
    </lineage>
</organism>
<dbReference type="GO" id="GO:0003723">
    <property type="term" value="F:RNA binding"/>
    <property type="evidence" value="ECO:0007669"/>
    <property type="project" value="InterPro"/>
</dbReference>
<dbReference type="GO" id="GO:0009451">
    <property type="term" value="P:RNA modification"/>
    <property type="evidence" value="ECO:0007669"/>
    <property type="project" value="InterPro"/>
</dbReference>
<feature type="repeat" description="PPR" evidence="2">
    <location>
        <begin position="275"/>
        <end position="309"/>
    </location>
</feature>
<evidence type="ECO:0000313" key="3">
    <source>
        <dbReference type="Proteomes" id="UP001515500"/>
    </source>
</evidence>
<feature type="repeat" description="PPR" evidence="2">
    <location>
        <begin position="73"/>
        <end position="107"/>
    </location>
</feature>
<name>A0AB40BIA6_DIOCR</name>
<dbReference type="Pfam" id="PF13041">
    <property type="entry name" value="PPR_2"/>
    <property type="match status" value="1"/>
</dbReference>
<sequence>MAKKKNHLPPLSFLADRCSSMRELKQVHALMIISGRILSDNYAASRILSFAALHPSGHLPHALSLFSHTPHPNSFMFNTLIRAFASSPTPSSAFFLFSHMLRLGLPPGKHTFPFLLKASANLRSFPTSSQIHSHVLKLGLHSDLYVLNGLIRSYSSCGLLRVGRHLFDECPERNLLLWTTMVCSYAQNSCSSEALCCFDAMMRAGVEPCGATLSSVLSACARVGGLELGKRIHCFIEEKGIDLGVILATALVDMYAKNGEVLFARKLFDEMPERNIATWNAMICGLAHHGYATDALELFLELDKGDIAPNDVSFVGVLSACCHAGLVEDGRRFFHSMKVKYGVEPKLEHYGCMVDLLGRSGRLAEAEELIKGMKWRADVVILGALLTASRNHGNVEIAERVVKEMLKLDPRNHGVYVVLSNIYAEAGRWEDVMRLRKVMRHERLNKIPGASYVK</sequence>
<dbReference type="NCBIfam" id="TIGR00756">
    <property type="entry name" value="PPR"/>
    <property type="match status" value="4"/>
</dbReference>
<evidence type="ECO:0000313" key="4">
    <source>
        <dbReference type="RefSeq" id="XP_039127135.1"/>
    </source>
</evidence>
<dbReference type="RefSeq" id="XP_039127135.1">
    <property type="nucleotide sequence ID" value="XM_039271201.1"/>
</dbReference>
<reference evidence="4" key="1">
    <citation type="submission" date="2025-08" db="UniProtKB">
        <authorList>
            <consortium name="RefSeq"/>
        </authorList>
    </citation>
    <scope>IDENTIFICATION</scope>
</reference>
<dbReference type="PANTHER" id="PTHR47926:SF393">
    <property type="entry name" value="REPEAT-CONTAINING PROTEIN, PUTATIVE-RELATED"/>
    <property type="match status" value="1"/>
</dbReference>
<accession>A0AB40BIA6</accession>
<dbReference type="Gene3D" id="1.25.40.10">
    <property type="entry name" value="Tetratricopeptide repeat domain"/>
    <property type="match status" value="4"/>
</dbReference>
<dbReference type="FunFam" id="1.25.40.10:FF:000090">
    <property type="entry name" value="Pentatricopeptide repeat-containing protein, chloroplastic"/>
    <property type="match status" value="1"/>
</dbReference>
<dbReference type="Pfam" id="PF20431">
    <property type="entry name" value="E_motif"/>
    <property type="match status" value="1"/>
</dbReference>
<gene>
    <name evidence="4" type="primary">LOC120263343</name>
</gene>
<feature type="repeat" description="PPR" evidence="2">
    <location>
        <begin position="174"/>
        <end position="208"/>
    </location>
</feature>
<evidence type="ECO:0000256" key="2">
    <source>
        <dbReference type="PROSITE-ProRule" id="PRU00708"/>
    </source>
</evidence>
<protein>
    <submittedName>
        <fullName evidence="4">LOW QUALITY PROTEIN: pentatricopeptide repeat-containing protein At5g06540-like</fullName>
    </submittedName>
</protein>
<dbReference type="Pfam" id="PF01535">
    <property type="entry name" value="PPR"/>
    <property type="match status" value="4"/>
</dbReference>
<dbReference type="FunFam" id="1.25.40.10:FF:000470">
    <property type="entry name" value="Pentatricopeptide repeat-containing protein At5g66520"/>
    <property type="match status" value="1"/>
</dbReference>
<keyword evidence="1" id="KW-0677">Repeat</keyword>
<dbReference type="Proteomes" id="UP001515500">
    <property type="component" value="Chromosome 6"/>
</dbReference>
<dbReference type="InterPro" id="IPR002885">
    <property type="entry name" value="PPR_rpt"/>
</dbReference>
<dbReference type="InterPro" id="IPR011990">
    <property type="entry name" value="TPR-like_helical_dom_sf"/>
</dbReference>
<dbReference type="PROSITE" id="PS51375">
    <property type="entry name" value="PPR"/>
    <property type="match status" value="4"/>
</dbReference>
<dbReference type="InterPro" id="IPR046848">
    <property type="entry name" value="E_motif"/>
</dbReference>